<dbReference type="GO" id="GO:0016705">
    <property type="term" value="F:oxidoreductase activity, acting on paired donors, with incorporation or reduction of molecular oxygen"/>
    <property type="evidence" value="ECO:0007669"/>
    <property type="project" value="InterPro"/>
</dbReference>
<dbReference type="GO" id="GO:0005506">
    <property type="term" value="F:iron ion binding"/>
    <property type="evidence" value="ECO:0007669"/>
    <property type="project" value="InterPro"/>
</dbReference>
<dbReference type="VEuPathDB" id="VectorBase:LDEU011549"/>
<dbReference type="SUPFAM" id="SSF48264">
    <property type="entry name" value="Cytochrome P450"/>
    <property type="match status" value="1"/>
</dbReference>
<dbReference type="InterPro" id="IPR036396">
    <property type="entry name" value="Cyt_P450_sf"/>
</dbReference>
<keyword evidence="2" id="KW-0560">Oxidoreductase</keyword>
<dbReference type="EMBL" id="NCKV01017229">
    <property type="protein sequence ID" value="RWS20491.1"/>
    <property type="molecule type" value="Genomic_DNA"/>
</dbReference>
<sequence>MLAGYHTTAVLLGYCAYALAINPKVQEKLYKELRRLFAKEEEINYENLNSCVYLDAFITETLRYYPPVVTYDLVASQD</sequence>
<accession>A0A443RZ07</accession>
<dbReference type="STRING" id="299467.A0A443RZ07"/>
<evidence type="ECO:0000256" key="2">
    <source>
        <dbReference type="ARBA" id="ARBA00023033"/>
    </source>
</evidence>
<evidence type="ECO:0000313" key="4">
    <source>
        <dbReference type="EMBL" id="RWS20491.1"/>
    </source>
</evidence>
<dbReference type="GO" id="GO:0020037">
    <property type="term" value="F:heme binding"/>
    <property type="evidence" value="ECO:0007669"/>
    <property type="project" value="InterPro"/>
</dbReference>
<gene>
    <name evidence="4" type="ORF">B4U80_04759</name>
</gene>
<dbReference type="InterPro" id="IPR001128">
    <property type="entry name" value="Cyt_P450"/>
</dbReference>
<evidence type="ECO:0000256" key="3">
    <source>
        <dbReference type="SAM" id="SignalP"/>
    </source>
</evidence>
<keyword evidence="5" id="KW-1185">Reference proteome</keyword>
<dbReference type="InterPro" id="IPR050121">
    <property type="entry name" value="Cytochrome_P450_monoxygenase"/>
</dbReference>
<feature type="signal peptide" evidence="3">
    <location>
        <begin position="1"/>
        <end position="20"/>
    </location>
</feature>
<dbReference type="PANTHER" id="PTHR24305:SF166">
    <property type="entry name" value="CYTOCHROME P450 12A4, MITOCHONDRIAL-RELATED"/>
    <property type="match status" value="1"/>
</dbReference>
<dbReference type="OrthoDB" id="6499032at2759"/>
<feature type="chain" id="PRO_5019007832" evidence="3">
    <location>
        <begin position="21"/>
        <end position="78"/>
    </location>
</feature>
<dbReference type="Pfam" id="PF00067">
    <property type="entry name" value="p450"/>
    <property type="match status" value="1"/>
</dbReference>
<comment type="caution">
    <text evidence="4">The sequence shown here is derived from an EMBL/GenBank/DDBJ whole genome shotgun (WGS) entry which is preliminary data.</text>
</comment>
<keyword evidence="3" id="KW-0732">Signal</keyword>
<dbReference type="Proteomes" id="UP000288716">
    <property type="component" value="Unassembled WGS sequence"/>
</dbReference>
<proteinExistence type="inferred from homology"/>
<comment type="similarity">
    <text evidence="1">Belongs to the cytochrome P450 family.</text>
</comment>
<dbReference type="GO" id="GO:0004497">
    <property type="term" value="F:monooxygenase activity"/>
    <property type="evidence" value="ECO:0007669"/>
    <property type="project" value="UniProtKB-KW"/>
</dbReference>
<dbReference type="PANTHER" id="PTHR24305">
    <property type="entry name" value="CYTOCHROME P450"/>
    <property type="match status" value="1"/>
</dbReference>
<name>A0A443RZ07_9ACAR</name>
<dbReference type="Gene3D" id="1.10.630.10">
    <property type="entry name" value="Cytochrome P450"/>
    <property type="match status" value="1"/>
</dbReference>
<organism evidence="4 5">
    <name type="scientific">Leptotrombidium deliense</name>
    <dbReference type="NCBI Taxonomy" id="299467"/>
    <lineage>
        <taxon>Eukaryota</taxon>
        <taxon>Metazoa</taxon>
        <taxon>Ecdysozoa</taxon>
        <taxon>Arthropoda</taxon>
        <taxon>Chelicerata</taxon>
        <taxon>Arachnida</taxon>
        <taxon>Acari</taxon>
        <taxon>Acariformes</taxon>
        <taxon>Trombidiformes</taxon>
        <taxon>Prostigmata</taxon>
        <taxon>Anystina</taxon>
        <taxon>Parasitengona</taxon>
        <taxon>Trombiculoidea</taxon>
        <taxon>Trombiculidae</taxon>
        <taxon>Leptotrombidium</taxon>
    </lineage>
</organism>
<reference evidence="4 5" key="1">
    <citation type="journal article" date="2018" name="Gigascience">
        <title>Genomes of trombidid mites reveal novel predicted allergens and laterally-transferred genes associated with secondary metabolism.</title>
        <authorList>
            <person name="Dong X."/>
            <person name="Chaisiri K."/>
            <person name="Xia D."/>
            <person name="Armstrong S.D."/>
            <person name="Fang Y."/>
            <person name="Donnelly M.J."/>
            <person name="Kadowaki T."/>
            <person name="McGarry J.W."/>
            <person name="Darby A.C."/>
            <person name="Makepeace B.L."/>
        </authorList>
    </citation>
    <scope>NUCLEOTIDE SEQUENCE [LARGE SCALE GENOMIC DNA]</scope>
    <source>
        <strain evidence="4">UoL-UT</strain>
    </source>
</reference>
<feature type="non-terminal residue" evidence="4">
    <location>
        <position position="78"/>
    </location>
</feature>
<dbReference type="AlphaFoldDB" id="A0A443RZ07"/>
<evidence type="ECO:0000256" key="1">
    <source>
        <dbReference type="ARBA" id="ARBA00010617"/>
    </source>
</evidence>
<protein>
    <submittedName>
        <fullName evidence="4">Uncharacterized protein</fullName>
    </submittedName>
</protein>
<keyword evidence="2" id="KW-0503">Monooxygenase</keyword>
<evidence type="ECO:0000313" key="5">
    <source>
        <dbReference type="Proteomes" id="UP000288716"/>
    </source>
</evidence>